<name>A0AAV8UM29_9RHOD</name>
<comment type="caution">
    <text evidence="3">The sequence shown here is derived from an EMBL/GenBank/DDBJ whole genome shotgun (WGS) entry which is preliminary data.</text>
</comment>
<dbReference type="Pfam" id="PF22936">
    <property type="entry name" value="Pol_BBD"/>
    <property type="match status" value="1"/>
</dbReference>
<dbReference type="AlphaFoldDB" id="A0AAV8UM29"/>
<dbReference type="InterPro" id="IPR001878">
    <property type="entry name" value="Znf_CCHC"/>
</dbReference>
<evidence type="ECO:0000313" key="3">
    <source>
        <dbReference type="EMBL" id="KAJ8902212.1"/>
    </source>
</evidence>
<reference evidence="3 4" key="1">
    <citation type="journal article" date="2023" name="Nat. Commun.">
        <title>Origin of minicircular mitochondrial genomes in red algae.</title>
        <authorList>
            <person name="Lee Y."/>
            <person name="Cho C.H."/>
            <person name="Lee Y.M."/>
            <person name="Park S.I."/>
            <person name="Yang J.H."/>
            <person name="West J.A."/>
            <person name="Bhattacharya D."/>
            <person name="Yoon H.S."/>
        </authorList>
    </citation>
    <scope>NUCLEOTIDE SEQUENCE [LARGE SCALE GENOMIC DNA]</scope>
    <source>
        <strain evidence="3 4">CCMP1338</strain>
        <tissue evidence="3">Whole cell</tissue>
    </source>
</reference>
<accession>A0AAV8UM29</accession>
<dbReference type="Proteomes" id="UP001157974">
    <property type="component" value="Unassembled WGS sequence"/>
</dbReference>
<feature type="domain" description="CCHC-type" evidence="2">
    <location>
        <begin position="60"/>
        <end position="75"/>
    </location>
</feature>
<dbReference type="SUPFAM" id="SSF57756">
    <property type="entry name" value="Retrovirus zinc finger-like domains"/>
    <property type="match status" value="1"/>
</dbReference>
<dbReference type="InterPro" id="IPR036875">
    <property type="entry name" value="Znf_CCHC_sf"/>
</dbReference>
<dbReference type="InterPro" id="IPR054722">
    <property type="entry name" value="PolX-like_BBD"/>
</dbReference>
<evidence type="ECO:0000313" key="4">
    <source>
        <dbReference type="Proteomes" id="UP001157974"/>
    </source>
</evidence>
<keyword evidence="1" id="KW-0863">Zinc-finger</keyword>
<dbReference type="EMBL" id="JAMWBK010000009">
    <property type="protein sequence ID" value="KAJ8902212.1"/>
    <property type="molecule type" value="Genomic_DNA"/>
</dbReference>
<dbReference type="Pfam" id="PF00098">
    <property type="entry name" value="zf-CCHC"/>
    <property type="match status" value="1"/>
</dbReference>
<dbReference type="PROSITE" id="PS50158">
    <property type="entry name" value="ZF_CCHC"/>
    <property type="match status" value="1"/>
</dbReference>
<dbReference type="GO" id="GO:0008270">
    <property type="term" value="F:zinc ion binding"/>
    <property type="evidence" value="ECO:0007669"/>
    <property type="project" value="UniProtKB-KW"/>
</dbReference>
<dbReference type="GO" id="GO:0003676">
    <property type="term" value="F:nucleic acid binding"/>
    <property type="evidence" value="ECO:0007669"/>
    <property type="project" value="InterPro"/>
</dbReference>
<keyword evidence="1" id="KW-0479">Metal-binding</keyword>
<dbReference type="Gene3D" id="4.10.60.10">
    <property type="entry name" value="Zinc finger, CCHC-type"/>
    <property type="match status" value="1"/>
</dbReference>
<keyword evidence="1" id="KW-0862">Zinc</keyword>
<proteinExistence type="predicted"/>
<gene>
    <name evidence="3" type="ORF">NDN08_006620</name>
</gene>
<keyword evidence="4" id="KW-1185">Reference proteome</keyword>
<evidence type="ECO:0000256" key="1">
    <source>
        <dbReference type="PROSITE-ProRule" id="PRU00047"/>
    </source>
</evidence>
<dbReference type="SMART" id="SM00343">
    <property type="entry name" value="ZnF_C2HC"/>
    <property type="match status" value="1"/>
</dbReference>
<evidence type="ECO:0000259" key="2">
    <source>
        <dbReference type="PROSITE" id="PS50158"/>
    </source>
</evidence>
<organism evidence="3 4">
    <name type="scientific">Rhodosorus marinus</name>
    <dbReference type="NCBI Taxonomy" id="101924"/>
    <lineage>
        <taxon>Eukaryota</taxon>
        <taxon>Rhodophyta</taxon>
        <taxon>Stylonematophyceae</taxon>
        <taxon>Stylonematales</taxon>
        <taxon>Stylonemataceae</taxon>
        <taxon>Rhodosorus</taxon>
    </lineage>
</organism>
<protein>
    <recommendedName>
        <fullName evidence="2">CCHC-type domain-containing protein</fullName>
    </recommendedName>
</protein>
<sequence length="150" mass="16966">MTRCQAPVKEVSVWQKYHKGTVGVPAAAGRRNAEQTPEQECWTSNTTEHDYRECRKEKTCLNCKQPGHLIRDCKERSSGIRTEVQRCSEKTTVDTNLLIDSGGSEHMVNDVNCFETLEETEPVHFTFANGHSAVATQKGEVTTEHRMGRR</sequence>